<reference evidence="1" key="1">
    <citation type="submission" date="2018-05" db="EMBL/GenBank/DDBJ databases">
        <authorList>
            <person name="Lanie J.A."/>
            <person name="Ng W.-L."/>
            <person name="Kazmierczak K.M."/>
            <person name="Andrzejewski T.M."/>
            <person name="Davidsen T.M."/>
            <person name="Wayne K.J."/>
            <person name="Tettelin H."/>
            <person name="Glass J.I."/>
            <person name="Rusch D."/>
            <person name="Podicherti R."/>
            <person name="Tsui H.-C.T."/>
            <person name="Winkler M.E."/>
        </authorList>
    </citation>
    <scope>NUCLEOTIDE SEQUENCE</scope>
</reference>
<sequence length="50" mass="6025">MYNNSMTMHLEKGLTMIRTRKLRKAKITKKRMAELKVGWHKHNKLMKQKG</sequence>
<organism evidence="1">
    <name type="scientific">marine metagenome</name>
    <dbReference type="NCBI Taxonomy" id="408172"/>
    <lineage>
        <taxon>unclassified sequences</taxon>
        <taxon>metagenomes</taxon>
        <taxon>ecological metagenomes</taxon>
    </lineage>
</organism>
<gene>
    <name evidence="1" type="ORF">METZ01_LOCUS420161</name>
</gene>
<protein>
    <submittedName>
        <fullName evidence="1">Uncharacterized protein</fullName>
    </submittedName>
</protein>
<proteinExistence type="predicted"/>
<dbReference type="AlphaFoldDB" id="A0A382X7Z6"/>
<name>A0A382X7Z6_9ZZZZ</name>
<evidence type="ECO:0000313" key="1">
    <source>
        <dbReference type="EMBL" id="SVD67307.1"/>
    </source>
</evidence>
<feature type="non-terminal residue" evidence="1">
    <location>
        <position position="50"/>
    </location>
</feature>
<accession>A0A382X7Z6</accession>
<dbReference type="EMBL" id="UINC01165742">
    <property type="protein sequence ID" value="SVD67307.1"/>
    <property type="molecule type" value="Genomic_DNA"/>
</dbReference>